<dbReference type="SUPFAM" id="SSF46894">
    <property type="entry name" value="C-terminal effector domain of the bipartite response regulators"/>
    <property type="match status" value="1"/>
</dbReference>
<evidence type="ECO:0000256" key="5">
    <source>
        <dbReference type="PROSITE-ProRule" id="PRU01091"/>
    </source>
</evidence>
<dbReference type="EMBL" id="JBHLZP010000563">
    <property type="protein sequence ID" value="MFB9838718.1"/>
    <property type="molecule type" value="Genomic_DNA"/>
</dbReference>
<dbReference type="InterPro" id="IPR016032">
    <property type="entry name" value="Sig_transdc_resp-reg_C-effctor"/>
</dbReference>
<dbReference type="Proteomes" id="UP001589627">
    <property type="component" value="Unassembled WGS sequence"/>
</dbReference>
<feature type="non-terminal residue" evidence="8">
    <location>
        <position position="1"/>
    </location>
</feature>
<evidence type="ECO:0000256" key="2">
    <source>
        <dbReference type="ARBA" id="ARBA00023015"/>
    </source>
</evidence>
<evidence type="ECO:0000256" key="6">
    <source>
        <dbReference type="SAM" id="MobiDB-lite"/>
    </source>
</evidence>
<keyword evidence="9" id="KW-1185">Reference proteome</keyword>
<protein>
    <submittedName>
        <fullName evidence="8">Winged helix-turn-helix domain-containing protein</fullName>
    </submittedName>
</protein>
<gene>
    <name evidence="8" type="ORF">ACFFNX_41880</name>
</gene>
<dbReference type="SMART" id="SM00862">
    <property type="entry name" value="Trans_reg_C"/>
    <property type="match status" value="1"/>
</dbReference>
<evidence type="ECO:0000256" key="1">
    <source>
        <dbReference type="ARBA" id="ARBA00022553"/>
    </source>
</evidence>
<feature type="domain" description="OmpR/PhoB-type" evidence="7">
    <location>
        <begin position="37"/>
        <end position="134"/>
    </location>
</feature>
<dbReference type="InterPro" id="IPR001867">
    <property type="entry name" value="OmpR/PhoB-type_DNA-bd"/>
</dbReference>
<organism evidence="8 9">
    <name type="scientific">Actinoallomurus acaciae</name>
    <dbReference type="NCBI Taxonomy" id="502577"/>
    <lineage>
        <taxon>Bacteria</taxon>
        <taxon>Bacillati</taxon>
        <taxon>Actinomycetota</taxon>
        <taxon>Actinomycetes</taxon>
        <taxon>Streptosporangiales</taxon>
        <taxon>Thermomonosporaceae</taxon>
        <taxon>Actinoallomurus</taxon>
    </lineage>
</organism>
<keyword evidence="3 5" id="KW-0238">DNA-binding</keyword>
<dbReference type="PANTHER" id="PTHR48111:SF4">
    <property type="entry name" value="DNA-BINDING DUAL TRANSCRIPTIONAL REGULATOR OMPR"/>
    <property type="match status" value="1"/>
</dbReference>
<dbReference type="InterPro" id="IPR039420">
    <property type="entry name" value="WalR-like"/>
</dbReference>
<reference evidence="8 9" key="1">
    <citation type="submission" date="2024-09" db="EMBL/GenBank/DDBJ databases">
        <authorList>
            <person name="Sun Q."/>
            <person name="Mori K."/>
        </authorList>
    </citation>
    <scope>NUCLEOTIDE SEQUENCE [LARGE SCALE GENOMIC DNA]</scope>
    <source>
        <strain evidence="8 9">TBRC 0563</strain>
    </source>
</reference>
<dbReference type="RefSeq" id="WP_378211785.1">
    <property type="nucleotide sequence ID" value="NZ_JBHLZP010000563.1"/>
</dbReference>
<evidence type="ECO:0000256" key="4">
    <source>
        <dbReference type="ARBA" id="ARBA00023163"/>
    </source>
</evidence>
<keyword evidence="2" id="KW-0805">Transcription regulation</keyword>
<dbReference type="InterPro" id="IPR036388">
    <property type="entry name" value="WH-like_DNA-bd_sf"/>
</dbReference>
<keyword evidence="4" id="KW-0804">Transcription</keyword>
<evidence type="ECO:0000256" key="3">
    <source>
        <dbReference type="ARBA" id="ARBA00023125"/>
    </source>
</evidence>
<dbReference type="CDD" id="cd00383">
    <property type="entry name" value="trans_reg_C"/>
    <property type="match status" value="1"/>
</dbReference>
<evidence type="ECO:0000313" key="9">
    <source>
        <dbReference type="Proteomes" id="UP001589627"/>
    </source>
</evidence>
<feature type="DNA-binding region" description="OmpR/PhoB-type" evidence="5">
    <location>
        <begin position="37"/>
        <end position="134"/>
    </location>
</feature>
<comment type="caution">
    <text evidence="8">The sequence shown here is derived from an EMBL/GenBank/DDBJ whole genome shotgun (WGS) entry which is preliminary data.</text>
</comment>
<keyword evidence="1" id="KW-0597">Phosphoprotein</keyword>
<evidence type="ECO:0000259" key="7">
    <source>
        <dbReference type="PROSITE" id="PS51755"/>
    </source>
</evidence>
<dbReference type="PANTHER" id="PTHR48111">
    <property type="entry name" value="REGULATOR OF RPOS"/>
    <property type="match status" value="1"/>
</dbReference>
<dbReference type="PROSITE" id="PS51755">
    <property type="entry name" value="OMPR_PHOB"/>
    <property type="match status" value="1"/>
</dbReference>
<proteinExistence type="predicted"/>
<dbReference type="Pfam" id="PF00486">
    <property type="entry name" value="Trans_reg_C"/>
    <property type="match status" value="1"/>
</dbReference>
<name>A0ABV5YUG6_9ACTN</name>
<dbReference type="Gene3D" id="1.10.10.10">
    <property type="entry name" value="Winged helix-like DNA-binding domain superfamily/Winged helix DNA-binding domain"/>
    <property type="match status" value="1"/>
</dbReference>
<sequence>ETRRDTVPLAVAGRRGPAGRTSPRPLSAAPEGDERPPGVKDAPPHALRIDQPSRRVWVEGREIGLTYQEFELLVHFTTHPWQVFSRAELMQALWPAVDATTRTVDVHVHRLRRKLGRVGSQLTTVRRVGYTYRPHLVHRSGPAPAGE</sequence>
<accession>A0ABV5YUG6</accession>
<feature type="region of interest" description="Disordered" evidence="6">
    <location>
        <begin position="1"/>
        <end position="46"/>
    </location>
</feature>
<evidence type="ECO:0000313" key="8">
    <source>
        <dbReference type="EMBL" id="MFB9838718.1"/>
    </source>
</evidence>